<keyword evidence="2" id="KW-1185">Reference proteome</keyword>
<evidence type="ECO:0000313" key="2">
    <source>
        <dbReference type="Proteomes" id="UP001163321"/>
    </source>
</evidence>
<dbReference type="Proteomes" id="UP001163321">
    <property type="component" value="Chromosome 1"/>
</dbReference>
<protein>
    <submittedName>
        <fullName evidence="1">Uncharacterized protein</fullName>
    </submittedName>
</protein>
<dbReference type="EMBL" id="CM047580">
    <property type="protein sequence ID" value="KAI9923219.1"/>
    <property type="molecule type" value="Genomic_DNA"/>
</dbReference>
<gene>
    <name evidence="1" type="ORF">PsorP6_001678</name>
</gene>
<evidence type="ECO:0000313" key="1">
    <source>
        <dbReference type="EMBL" id="KAI9923219.1"/>
    </source>
</evidence>
<organism evidence="1 2">
    <name type="scientific">Peronosclerospora sorghi</name>
    <dbReference type="NCBI Taxonomy" id="230839"/>
    <lineage>
        <taxon>Eukaryota</taxon>
        <taxon>Sar</taxon>
        <taxon>Stramenopiles</taxon>
        <taxon>Oomycota</taxon>
        <taxon>Peronosporomycetes</taxon>
        <taxon>Peronosporales</taxon>
        <taxon>Peronosporaceae</taxon>
        <taxon>Peronosclerospora</taxon>
    </lineage>
</organism>
<proteinExistence type="predicted"/>
<sequence length="62" mass="6962">METTIGASQGSMRDYVYGAHHVPMLHLDIYVEGANLLFFALCNTLPFFSFFLTNAPYLCNPT</sequence>
<reference evidence="1 2" key="1">
    <citation type="journal article" date="2022" name="bioRxiv">
        <title>The genome of the oomycete Peronosclerospora sorghi, a cosmopolitan pathogen of maize and sorghum, is inflated with dispersed pseudogenes.</title>
        <authorList>
            <person name="Fletcher K."/>
            <person name="Martin F."/>
            <person name="Isakeit T."/>
            <person name="Cavanaugh K."/>
            <person name="Magill C."/>
            <person name="Michelmore R."/>
        </authorList>
    </citation>
    <scope>NUCLEOTIDE SEQUENCE [LARGE SCALE GENOMIC DNA]</scope>
    <source>
        <strain evidence="1">P6</strain>
    </source>
</reference>
<name>A0ACC0WWP8_9STRA</name>
<comment type="caution">
    <text evidence="1">The sequence shown here is derived from an EMBL/GenBank/DDBJ whole genome shotgun (WGS) entry which is preliminary data.</text>
</comment>
<accession>A0ACC0WWP8</accession>